<keyword evidence="3" id="KW-1185">Reference proteome</keyword>
<dbReference type="InterPro" id="IPR009339">
    <property type="entry name" value="DUF998"/>
</dbReference>
<dbReference type="Proteomes" id="UP001236663">
    <property type="component" value="Unassembled WGS sequence"/>
</dbReference>
<dbReference type="Pfam" id="PF06197">
    <property type="entry name" value="DUF998"/>
    <property type="match status" value="1"/>
</dbReference>
<feature type="transmembrane region" description="Helical" evidence="1">
    <location>
        <begin position="57"/>
        <end position="75"/>
    </location>
</feature>
<proteinExistence type="predicted"/>
<organism evidence="2 3">
    <name type="scientific">Cyclobacterium jeungdonense</name>
    <dbReference type="NCBI Taxonomy" id="708087"/>
    <lineage>
        <taxon>Bacteria</taxon>
        <taxon>Pseudomonadati</taxon>
        <taxon>Bacteroidota</taxon>
        <taxon>Cytophagia</taxon>
        <taxon>Cytophagales</taxon>
        <taxon>Cyclobacteriaceae</taxon>
        <taxon>Cyclobacterium</taxon>
    </lineage>
</organism>
<gene>
    <name evidence="2" type="ORF">QWZ15_10940</name>
</gene>
<keyword evidence="1" id="KW-0472">Membrane</keyword>
<evidence type="ECO:0000313" key="2">
    <source>
        <dbReference type="EMBL" id="MDN3688348.1"/>
    </source>
</evidence>
<feature type="transmembrane region" description="Helical" evidence="1">
    <location>
        <begin position="120"/>
        <end position="137"/>
    </location>
</feature>
<reference evidence="3" key="1">
    <citation type="journal article" date="2019" name="Int. J. Syst. Evol. Microbiol.">
        <title>The Global Catalogue of Microorganisms (GCM) 10K type strain sequencing project: providing services to taxonomists for standard genome sequencing and annotation.</title>
        <authorList>
            <consortium name="The Broad Institute Genomics Platform"/>
            <consortium name="The Broad Institute Genome Sequencing Center for Infectious Disease"/>
            <person name="Wu L."/>
            <person name="Ma J."/>
        </authorList>
    </citation>
    <scope>NUCLEOTIDE SEQUENCE [LARGE SCALE GENOMIC DNA]</scope>
    <source>
        <strain evidence="3">CECT 7706</strain>
    </source>
</reference>
<feature type="transmembrane region" description="Helical" evidence="1">
    <location>
        <begin position="149"/>
        <end position="168"/>
    </location>
</feature>
<protein>
    <submittedName>
        <fullName evidence="2">DUF998 domain-containing protein</fullName>
    </submittedName>
</protein>
<feature type="transmembrane region" description="Helical" evidence="1">
    <location>
        <begin position="174"/>
        <end position="194"/>
    </location>
</feature>
<name>A0ABT8C9P1_9BACT</name>
<comment type="caution">
    <text evidence="2">The sequence shown here is derived from an EMBL/GenBank/DDBJ whole genome shotgun (WGS) entry which is preliminary data.</text>
</comment>
<dbReference type="EMBL" id="JAUFQS010000009">
    <property type="protein sequence ID" value="MDN3688348.1"/>
    <property type="molecule type" value="Genomic_DNA"/>
</dbReference>
<sequence>MQKPLIYKICGALGIIGCVMVIASDFIGIAVHEEHDPISDTISMLAIGKYGWIQDRGLDLLALGYFALAVGLYSWKRKGTKWIISLIILVVISIDLVMIAEHNQYAGRPGYTGYNIHIELVYLLAGLFLILTILISFDLKQVRPFLKRFSLWIASLWLIFAPFLPLIPDDLDGAYERLICTLLVVWPAVLSYHLTKFSD</sequence>
<feature type="transmembrane region" description="Helical" evidence="1">
    <location>
        <begin position="12"/>
        <end position="31"/>
    </location>
</feature>
<accession>A0ABT8C9P1</accession>
<evidence type="ECO:0000256" key="1">
    <source>
        <dbReference type="SAM" id="Phobius"/>
    </source>
</evidence>
<dbReference type="RefSeq" id="WP_163386009.1">
    <property type="nucleotide sequence ID" value="NZ_JAUFQS010000009.1"/>
</dbReference>
<keyword evidence="1" id="KW-0812">Transmembrane</keyword>
<feature type="transmembrane region" description="Helical" evidence="1">
    <location>
        <begin position="82"/>
        <end position="100"/>
    </location>
</feature>
<keyword evidence="1" id="KW-1133">Transmembrane helix</keyword>
<evidence type="ECO:0000313" key="3">
    <source>
        <dbReference type="Proteomes" id="UP001236663"/>
    </source>
</evidence>